<dbReference type="InterPro" id="IPR026444">
    <property type="entry name" value="Secre_tail"/>
</dbReference>
<dbReference type="EMBL" id="JQZW01000002">
    <property type="protein sequence ID" value="KGN99170.1"/>
    <property type="molecule type" value="Genomic_DNA"/>
</dbReference>
<keyword evidence="3" id="KW-1185">Reference proteome</keyword>
<dbReference type="OrthoDB" id="1076849at2"/>
<feature type="signal peptide" evidence="1">
    <location>
        <begin position="1"/>
        <end position="22"/>
    </location>
</feature>
<accession>A0A0A2G9U8</accession>
<protein>
    <recommendedName>
        <fullName evidence="4">Secretion system C-terminal sorting domain-containing protein</fullName>
    </recommendedName>
</protein>
<dbReference type="NCBIfam" id="TIGR04183">
    <property type="entry name" value="Por_Secre_tail"/>
    <property type="match status" value="1"/>
</dbReference>
<dbReference type="RefSeq" id="WP_036882832.1">
    <property type="nucleotide sequence ID" value="NZ_JQZW01000002.1"/>
</dbReference>
<name>A0A0A2G9U8_9PORP</name>
<dbReference type="AlphaFoldDB" id="A0A0A2G9U8"/>
<evidence type="ECO:0000256" key="1">
    <source>
        <dbReference type="SAM" id="SignalP"/>
    </source>
</evidence>
<evidence type="ECO:0008006" key="4">
    <source>
        <dbReference type="Google" id="ProtNLM"/>
    </source>
</evidence>
<evidence type="ECO:0000313" key="3">
    <source>
        <dbReference type="Proteomes" id="UP000030134"/>
    </source>
</evidence>
<comment type="caution">
    <text evidence="2">The sequence shown here is derived from an EMBL/GenBank/DDBJ whole genome shotgun (WGS) entry which is preliminary data.</text>
</comment>
<sequence length="553" mass="60493">MRLKQLLITLTLLIGSVAVTQAQTDYGFWINGTPITSANVNNLHSIQGIFTGANGQISFDPKTYTLSMKNVRINSISGDYSLNIGKSAKDFTLHLEGENYLSPATEQALHTKKNLTIEGPGKLTINTQKFGISVYASTLTLSNECSVHILSQAKESGYAGVDGIWNTDSHLVIQNASLEVQTLGSEDTPFPYAIGGFQSIQLDRARIVTPTEAQIGTYNFSYGGKDYSRTFVMEGNKPATEVKIEKSEPIDYGISFCGVPITSYNRDKLGSIDGVTIEEGGYIVFHPDTQTLSMKNVIAITETEKVCEVRTNHPMTLHVEGRNQLYTRNGRETLSLDANTRITGSGLLVVDSKQYAIRVGHCTLTIEKGCTVDVGSRPLEGSYAAITGATFDSHLVLKEGYLYARAEGKKNAPFPYAIGGFQSISLKGAEIRSPSEAEIREFIYTFAGKERREKFIMLKGDFVSNVRIEKTTAVEEVEATALKLYPNPADRYVRIEGAEADTPIALYTLEGVRLLTAEANEAGFAEFDLTDLPAGNYVVKAGNGKGYRLLIRR</sequence>
<dbReference type="Proteomes" id="UP000030134">
    <property type="component" value="Unassembled WGS sequence"/>
</dbReference>
<feature type="chain" id="PRO_5001999160" description="Secretion system C-terminal sorting domain-containing protein" evidence="1">
    <location>
        <begin position="23"/>
        <end position="553"/>
    </location>
</feature>
<reference evidence="2 3" key="1">
    <citation type="submission" date="2014-08" db="EMBL/GenBank/DDBJ databases">
        <title>Porphyromonas gingivicanis strain:COT-022_OH1391 Genome sequencing.</title>
        <authorList>
            <person name="Wallis C."/>
            <person name="Deusch O."/>
            <person name="O'Flynn C."/>
            <person name="Davis I."/>
            <person name="Jospin G."/>
            <person name="Darling A.E."/>
            <person name="Coil D.A."/>
            <person name="Alexiev A."/>
            <person name="Horsfall A."/>
            <person name="Kirkwood N."/>
            <person name="Harris S."/>
            <person name="Eisen J.A."/>
        </authorList>
    </citation>
    <scope>NUCLEOTIDE SEQUENCE [LARGE SCALE GENOMIC DNA]</scope>
    <source>
        <strain evidence="3">COT-022 OH1391</strain>
    </source>
</reference>
<proteinExistence type="predicted"/>
<gene>
    <name evidence="2" type="ORF">HQ36_01580</name>
</gene>
<organism evidence="2 3">
    <name type="scientific">Porphyromonas gingivicanis</name>
    <dbReference type="NCBI Taxonomy" id="266762"/>
    <lineage>
        <taxon>Bacteria</taxon>
        <taxon>Pseudomonadati</taxon>
        <taxon>Bacteroidota</taxon>
        <taxon>Bacteroidia</taxon>
        <taxon>Bacteroidales</taxon>
        <taxon>Porphyromonadaceae</taxon>
        <taxon>Porphyromonas</taxon>
    </lineage>
</organism>
<keyword evidence="1" id="KW-0732">Signal</keyword>
<evidence type="ECO:0000313" key="2">
    <source>
        <dbReference type="EMBL" id="KGN99170.1"/>
    </source>
</evidence>